<keyword evidence="3" id="KW-1185">Reference proteome</keyword>
<evidence type="ECO:0000313" key="3">
    <source>
        <dbReference type="Proteomes" id="UP001055102"/>
    </source>
</evidence>
<sequence>MAERKMIKIASRLPMAVSLIGPPADPERPGVGPAPVAFTVPGAGHPGQDTVASVDAEAFAAWKKGNPDHDWLANGLVREVDDDYEPGEIEFGHEPALERLTKDRANNKLAGEGSGETEEAPLSSDAMAANSDEPNDDSPRSQVGDNPSAPRRPGRPARV</sequence>
<dbReference type="RefSeq" id="WP_238278509.1">
    <property type="nucleotide sequence ID" value="NZ_BPQR01000084.1"/>
</dbReference>
<comment type="caution">
    <text evidence="2">The sequence shown here is derived from an EMBL/GenBank/DDBJ whole genome shotgun (WGS) entry which is preliminary data.</text>
</comment>
<dbReference type="EMBL" id="BPQR01000084">
    <property type="protein sequence ID" value="GJE08637.1"/>
    <property type="molecule type" value="Genomic_DNA"/>
</dbReference>
<name>A0ABQ4SZX6_9HYPH</name>
<feature type="compositionally biased region" description="Basic and acidic residues" evidence="1">
    <location>
        <begin position="90"/>
        <end position="106"/>
    </location>
</feature>
<feature type="region of interest" description="Disordered" evidence="1">
    <location>
        <begin position="86"/>
        <end position="159"/>
    </location>
</feature>
<accession>A0ABQ4SZX6</accession>
<evidence type="ECO:0000313" key="2">
    <source>
        <dbReference type="EMBL" id="GJE08637.1"/>
    </source>
</evidence>
<dbReference type="Proteomes" id="UP001055102">
    <property type="component" value="Unassembled WGS sequence"/>
</dbReference>
<reference evidence="2" key="1">
    <citation type="journal article" date="2021" name="Front. Microbiol.">
        <title>Comprehensive Comparative Genomics and Phenotyping of Methylobacterium Species.</title>
        <authorList>
            <person name="Alessa O."/>
            <person name="Ogura Y."/>
            <person name="Fujitani Y."/>
            <person name="Takami H."/>
            <person name="Hayashi T."/>
            <person name="Sahin N."/>
            <person name="Tani A."/>
        </authorList>
    </citation>
    <scope>NUCLEOTIDE SEQUENCE</scope>
    <source>
        <strain evidence="2">LMG 23639</strain>
    </source>
</reference>
<protein>
    <submittedName>
        <fullName evidence="2">Uncharacterized protein</fullName>
    </submittedName>
</protein>
<organism evidence="2 3">
    <name type="scientific">Methylobacterium jeotgali</name>
    <dbReference type="NCBI Taxonomy" id="381630"/>
    <lineage>
        <taxon>Bacteria</taxon>
        <taxon>Pseudomonadati</taxon>
        <taxon>Pseudomonadota</taxon>
        <taxon>Alphaproteobacteria</taxon>
        <taxon>Hyphomicrobiales</taxon>
        <taxon>Methylobacteriaceae</taxon>
        <taxon>Methylobacterium</taxon>
    </lineage>
</organism>
<reference evidence="2" key="2">
    <citation type="submission" date="2021-08" db="EMBL/GenBank/DDBJ databases">
        <authorList>
            <person name="Tani A."/>
            <person name="Ola A."/>
            <person name="Ogura Y."/>
            <person name="Katsura K."/>
            <person name="Hayashi T."/>
        </authorList>
    </citation>
    <scope>NUCLEOTIDE SEQUENCE</scope>
    <source>
        <strain evidence="2">LMG 23639</strain>
    </source>
</reference>
<proteinExistence type="predicted"/>
<evidence type="ECO:0000256" key="1">
    <source>
        <dbReference type="SAM" id="MobiDB-lite"/>
    </source>
</evidence>
<gene>
    <name evidence="2" type="ORF">AOPFMNJM_3980</name>
</gene>